<dbReference type="AlphaFoldDB" id="A0A6A4HSP4"/>
<keyword evidence="3" id="KW-1185">Reference proteome</keyword>
<evidence type="ECO:0000313" key="2">
    <source>
        <dbReference type="EMBL" id="KAE9400781.1"/>
    </source>
</evidence>
<accession>A0A6A4HSP4</accession>
<organism evidence="2 3">
    <name type="scientific">Gymnopus androsaceus JB14</name>
    <dbReference type="NCBI Taxonomy" id="1447944"/>
    <lineage>
        <taxon>Eukaryota</taxon>
        <taxon>Fungi</taxon>
        <taxon>Dikarya</taxon>
        <taxon>Basidiomycota</taxon>
        <taxon>Agaricomycotina</taxon>
        <taxon>Agaricomycetes</taxon>
        <taxon>Agaricomycetidae</taxon>
        <taxon>Agaricales</taxon>
        <taxon>Marasmiineae</taxon>
        <taxon>Omphalotaceae</taxon>
        <taxon>Gymnopus</taxon>
    </lineage>
</organism>
<protein>
    <submittedName>
        <fullName evidence="2">Uncharacterized protein</fullName>
    </submittedName>
</protein>
<gene>
    <name evidence="2" type="ORF">BT96DRAFT_1018602</name>
</gene>
<dbReference type="EMBL" id="ML769453">
    <property type="protein sequence ID" value="KAE9400781.1"/>
    <property type="molecule type" value="Genomic_DNA"/>
</dbReference>
<name>A0A6A4HSP4_9AGAR</name>
<feature type="coiled-coil region" evidence="1">
    <location>
        <begin position="88"/>
        <end position="122"/>
    </location>
</feature>
<keyword evidence="1" id="KW-0175">Coiled coil</keyword>
<proteinExistence type="predicted"/>
<evidence type="ECO:0000313" key="3">
    <source>
        <dbReference type="Proteomes" id="UP000799118"/>
    </source>
</evidence>
<evidence type="ECO:0000256" key="1">
    <source>
        <dbReference type="SAM" id="Coils"/>
    </source>
</evidence>
<dbReference type="Proteomes" id="UP000799118">
    <property type="component" value="Unassembled WGS sequence"/>
</dbReference>
<reference evidence="2" key="1">
    <citation type="journal article" date="2019" name="Environ. Microbiol.">
        <title>Fungal ecological strategies reflected in gene transcription - a case study of two litter decomposers.</title>
        <authorList>
            <person name="Barbi F."/>
            <person name="Kohler A."/>
            <person name="Barry K."/>
            <person name="Baskaran P."/>
            <person name="Daum C."/>
            <person name="Fauchery L."/>
            <person name="Ihrmark K."/>
            <person name="Kuo A."/>
            <person name="LaButti K."/>
            <person name="Lipzen A."/>
            <person name="Morin E."/>
            <person name="Grigoriev I.V."/>
            <person name="Henrissat B."/>
            <person name="Lindahl B."/>
            <person name="Martin F."/>
        </authorList>
    </citation>
    <scope>NUCLEOTIDE SEQUENCE</scope>
    <source>
        <strain evidence="2">JB14</strain>
    </source>
</reference>
<sequence length="182" mass="21533">MRSMPFFFCSTKPSTKSKSNFDPLESREWQRKDDRITHGVCLDIFKSNMPSYPEAKERFRRAVEDAQISVEQTDLIYNSHKYPSSIKNRKFQESYREYELCLRRLNEEMMTFARSCDDYEDEHPELRRRRLKRQGAHIPDPAPRRCKVDITVGESSVDIKVKGDADVRVKQKRTVPPPPYNP</sequence>